<accession>A0A6J1BQE0</accession>
<keyword evidence="2" id="KW-0456">Lyase</keyword>
<dbReference type="NCBIfam" id="NF003807">
    <property type="entry name" value="PRK05395.1-4"/>
    <property type="match status" value="1"/>
</dbReference>
<sequence length="159" mass="16542">MASVRSVYVLHGPNLNLLGTRRPEVYGTTTLADLEARCAARAAEHGLEAICRQSNHEGELVDWIHEVGAAARDGRSVGAVVNAGAYTHTSIALHDAVEGSECPVVEVHLSNVHAREPFRHHSFLSPVARGVVVGFGVTGYPLAIDGLVALAGGGPGGPP</sequence>
<dbReference type="Gene3D" id="3.40.50.9100">
    <property type="entry name" value="Dehydroquinase, class II"/>
    <property type="match status" value="1"/>
</dbReference>
<dbReference type="InterPro" id="IPR036441">
    <property type="entry name" value="DHquinase_II_sf"/>
</dbReference>
<dbReference type="EC" id="4.2.1.10" evidence="1"/>
<dbReference type="NCBIfam" id="NF003806">
    <property type="entry name" value="PRK05395.1-3"/>
    <property type="match status" value="1"/>
</dbReference>
<evidence type="ECO:0000313" key="3">
    <source>
        <dbReference type="Proteomes" id="UP000504621"/>
    </source>
</evidence>
<dbReference type="CDD" id="cd00466">
    <property type="entry name" value="DHQase_II"/>
    <property type="match status" value="1"/>
</dbReference>
<dbReference type="NCBIfam" id="NF003805">
    <property type="entry name" value="PRK05395.1-2"/>
    <property type="match status" value="1"/>
</dbReference>
<dbReference type="SUPFAM" id="SSF52304">
    <property type="entry name" value="Type II 3-dehydroquinate dehydratase"/>
    <property type="match status" value="1"/>
</dbReference>
<dbReference type="InterPro" id="IPR001874">
    <property type="entry name" value="DHquinase_II"/>
</dbReference>
<dbReference type="RefSeq" id="XP_021300484.1">
    <property type="nucleotide sequence ID" value="XM_021444809.1"/>
</dbReference>
<dbReference type="PIRSF" id="PIRSF001399">
    <property type="entry name" value="DHquinase_II"/>
    <property type="match status" value="1"/>
</dbReference>
<proteinExistence type="inferred from homology"/>
<organism evidence="3 4">
    <name type="scientific">Herrania umbratica</name>
    <dbReference type="NCBI Taxonomy" id="108875"/>
    <lineage>
        <taxon>Eukaryota</taxon>
        <taxon>Viridiplantae</taxon>
        <taxon>Streptophyta</taxon>
        <taxon>Embryophyta</taxon>
        <taxon>Tracheophyta</taxon>
        <taxon>Spermatophyta</taxon>
        <taxon>Magnoliopsida</taxon>
        <taxon>eudicotyledons</taxon>
        <taxon>Gunneridae</taxon>
        <taxon>Pentapetalae</taxon>
        <taxon>rosids</taxon>
        <taxon>malvids</taxon>
        <taxon>Malvales</taxon>
        <taxon>Malvaceae</taxon>
        <taxon>Byttnerioideae</taxon>
        <taxon>Herrania</taxon>
    </lineage>
</organism>
<reference evidence="4" key="1">
    <citation type="submission" date="2025-08" db="UniProtKB">
        <authorList>
            <consortium name="RefSeq"/>
        </authorList>
    </citation>
    <scope>IDENTIFICATION</scope>
    <source>
        <tissue evidence="4">Leaf</tissue>
    </source>
</reference>
<dbReference type="Pfam" id="PF01220">
    <property type="entry name" value="DHquinase_II"/>
    <property type="match status" value="1"/>
</dbReference>
<dbReference type="OrthoDB" id="10059993at2759"/>
<protein>
    <recommendedName>
        <fullName evidence="1">3-dehydroquinate dehydratase</fullName>
        <ecNumber evidence="1">4.2.1.10</ecNumber>
    </recommendedName>
</protein>
<dbReference type="PANTHER" id="PTHR21272:SF3">
    <property type="entry name" value="CATABOLIC 3-DEHYDROQUINASE"/>
    <property type="match status" value="1"/>
</dbReference>
<dbReference type="NCBIfam" id="TIGR01088">
    <property type="entry name" value="aroQ"/>
    <property type="match status" value="1"/>
</dbReference>
<dbReference type="GeneID" id="110428888"/>
<name>A0A6J1BQE0_9ROSI</name>
<gene>
    <name evidence="4" type="primary">LOC110428888</name>
</gene>
<keyword evidence="3" id="KW-1185">Reference proteome</keyword>
<dbReference type="Proteomes" id="UP000504621">
    <property type="component" value="Unplaced"/>
</dbReference>
<dbReference type="PANTHER" id="PTHR21272">
    <property type="entry name" value="CATABOLIC 3-DEHYDROQUINASE"/>
    <property type="match status" value="1"/>
</dbReference>
<evidence type="ECO:0000313" key="4">
    <source>
        <dbReference type="RefSeq" id="XP_021300484.1"/>
    </source>
</evidence>
<dbReference type="GO" id="GO:0019631">
    <property type="term" value="P:quinate catabolic process"/>
    <property type="evidence" value="ECO:0007669"/>
    <property type="project" value="TreeGrafter"/>
</dbReference>
<dbReference type="HAMAP" id="MF_00169">
    <property type="entry name" value="AroQ"/>
    <property type="match status" value="1"/>
</dbReference>
<dbReference type="AlphaFoldDB" id="A0A6J1BQE0"/>
<evidence type="ECO:0000256" key="2">
    <source>
        <dbReference type="ARBA" id="ARBA00023239"/>
    </source>
</evidence>
<dbReference type="GO" id="GO:0003855">
    <property type="term" value="F:3-dehydroquinate dehydratase activity"/>
    <property type="evidence" value="ECO:0007669"/>
    <property type="project" value="UniProtKB-EC"/>
</dbReference>
<evidence type="ECO:0000256" key="1">
    <source>
        <dbReference type="ARBA" id="ARBA00012060"/>
    </source>
</evidence>